<feature type="region of interest" description="Disordered" evidence="2">
    <location>
        <begin position="1"/>
        <end position="25"/>
    </location>
</feature>
<dbReference type="NCBIfam" id="NF033748">
    <property type="entry name" value="class_F_sortase"/>
    <property type="match status" value="1"/>
</dbReference>
<dbReference type="RefSeq" id="WP_103888194.1">
    <property type="nucleotide sequence ID" value="NZ_FNVU01000011.1"/>
</dbReference>
<dbReference type="EMBL" id="FNVU01000011">
    <property type="protein sequence ID" value="SEG79471.1"/>
    <property type="molecule type" value="Genomic_DNA"/>
</dbReference>
<dbReference type="InterPro" id="IPR042001">
    <property type="entry name" value="Sortase_F"/>
</dbReference>
<organism evidence="3 4">
    <name type="scientific">Actinacidiphila yanglinensis</name>
    <dbReference type="NCBI Taxonomy" id="310779"/>
    <lineage>
        <taxon>Bacteria</taxon>
        <taxon>Bacillati</taxon>
        <taxon>Actinomycetota</taxon>
        <taxon>Actinomycetes</taxon>
        <taxon>Kitasatosporales</taxon>
        <taxon>Streptomycetaceae</taxon>
        <taxon>Actinacidiphila</taxon>
    </lineage>
</organism>
<feature type="region of interest" description="Disordered" evidence="2">
    <location>
        <begin position="50"/>
        <end position="73"/>
    </location>
</feature>
<evidence type="ECO:0000313" key="4">
    <source>
        <dbReference type="Proteomes" id="UP000236754"/>
    </source>
</evidence>
<feature type="compositionally biased region" description="Low complexity" evidence="2">
    <location>
        <begin position="63"/>
        <end position="73"/>
    </location>
</feature>
<dbReference type="Proteomes" id="UP000236754">
    <property type="component" value="Unassembled WGS sequence"/>
</dbReference>
<dbReference type="SUPFAM" id="SSF63817">
    <property type="entry name" value="Sortase"/>
    <property type="match status" value="1"/>
</dbReference>
<gene>
    <name evidence="3" type="ORF">SAMN05216223_111151</name>
</gene>
<name>A0A1H6D2G7_9ACTN</name>
<dbReference type="OrthoDB" id="525039at2"/>
<keyword evidence="4" id="KW-1185">Reference proteome</keyword>
<dbReference type="Gene3D" id="2.40.260.10">
    <property type="entry name" value="Sortase"/>
    <property type="match status" value="1"/>
</dbReference>
<protein>
    <submittedName>
        <fullName evidence="3">Sortase family protein</fullName>
    </submittedName>
</protein>
<proteinExistence type="predicted"/>
<accession>A0A1H6D2G7</accession>
<dbReference type="CDD" id="cd05829">
    <property type="entry name" value="Sortase_F"/>
    <property type="match status" value="1"/>
</dbReference>
<dbReference type="InterPro" id="IPR005754">
    <property type="entry name" value="Sortase"/>
</dbReference>
<dbReference type="GO" id="GO:0016787">
    <property type="term" value="F:hydrolase activity"/>
    <property type="evidence" value="ECO:0007669"/>
    <property type="project" value="UniProtKB-KW"/>
</dbReference>
<evidence type="ECO:0000256" key="1">
    <source>
        <dbReference type="ARBA" id="ARBA00022801"/>
    </source>
</evidence>
<keyword evidence="1" id="KW-0378">Hydrolase</keyword>
<reference evidence="3 4" key="1">
    <citation type="submission" date="2016-10" db="EMBL/GenBank/DDBJ databases">
        <authorList>
            <person name="de Groot N.N."/>
        </authorList>
    </citation>
    <scope>NUCLEOTIDE SEQUENCE [LARGE SCALE GENOMIC DNA]</scope>
    <source>
        <strain evidence="3 4">CGMCC 4.2023</strain>
    </source>
</reference>
<dbReference type="AlphaFoldDB" id="A0A1H6D2G7"/>
<evidence type="ECO:0000256" key="2">
    <source>
        <dbReference type="SAM" id="MobiDB-lite"/>
    </source>
</evidence>
<dbReference type="Pfam" id="PF04203">
    <property type="entry name" value="Sortase"/>
    <property type="match status" value="1"/>
</dbReference>
<evidence type="ECO:0000313" key="3">
    <source>
        <dbReference type="EMBL" id="SEG79471.1"/>
    </source>
</evidence>
<feature type="compositionally biased region" description="Basic and acidic residues" evidence="2">
    <location>
        <begin position="1"/>
        <end position="12"/>
    </location>
</feature>
<dbReference type="InterPro" id="IPR023365">
    <property type="entry name" value="Sortase_dom-sf"/>
</dbReference>
<sequence>MTTHPPQDDSRPADAAPPARDGGSGALRWATAATLIGAFLVFHSLDASSDETAVGAPTPPPAATAAAAPSADPVVTMHPIPGLPRSEPTKISIPTIGVNAPFTPLSMDSSGVLQPPPDTNRNLAGWYKDGVTPGQLGNAIVAGHVDTTTGPAVFYLLSYLKKGDPIDITRSDGTIASFKVDEVNTFSKGNFPDQRVYGDTPDAELRIITCGGTFDRKKRDYESNVVAFAHLASSRNA</sequence>